<gene>
    <name evidence="4" type="ORF">LJ739_02620</name>
</gene>
<evidence type="ECO:0000313" key="5">
    <source>
        <dbReference type="Proteomes" id="UP001520878"/>
    </source>
</evidence>
<dbReference type="Gene3D" id="3.30.420.40">
    <property type="match status" value="2"/>
</dbReference>
<dbReference type="Gene3D" id="3.90.870.20">
    <property type="entry name" value="Carbamoyltransferase, C-terminal domain"/>
    <property type="match status" value="1"/>
</dbReference>
<dbReference type="InterPro" id="IPR038152">
    <property type="entry name" value="Carbam_trans_C_sf"/>
</dbReference>
<dbReference type="InterPro" id="IPR043129">
    <property type="entry name" value="ATPase_NBD"/>
</dbReference>
<organism evidence="4 5">
    <name type="scientific">Fluctibacter halophilus</name>
    <dbReference type="NCBI Taxonomy" id="226011"/>
    <lineage>
        <taxon>Bacteria</taxon>
        <taxon>Pseudomonadati</taxon>
        <taxon>Pseudomonadota</taxon>
        <taxon>Gammaproteobacteria</taxon>
        <taxon>Alteromonadales</taxon>
        <taxon>Alteromonadaceae</taxon>
        <taxon>Fluctibacter</taxon>
    </lineage>
</organism>
<evidence type="ECO:0008006" key="6">
    <source>
        <dbReference type="Google" id="ProtNLM"/>
    </source>
</evidence>
<dbReference type="CDD" id="cd24098">
    <property type="entry name" value="ASKHA_NBD_TobZ_N"/>
    <property type="match status" value="1"/>
</dbReference>
<dbReference type="RefSeq" id="WP_229157047.1">
    <property type="nucleotide sequence ID" value="NZ_JAJEWP010000001.1"/>
</dbReference>
<comment type="similarity">
    <text evidence="1">Belongs to the NodU/CmcH family.</text>
</comment>
<dbReference type="PANTHER" id="PTHR34847:SF1">
    <property type="entry name" value="NODULATION PROTEIN U"/>
    <property type="match status" value="1"/>
</dbReference>
<dbReference type="InterPro" id="IPR031730">
    <property type="entry name" value="Carbam_trans_C"/>
</dbReference>
<dbReference type="SUPFAM" id="SSF53067">
    <property type="entry name" value="Actin-like ATPase domain"/>
    <property type="match status" value="1"/>
</dbReference>
<evidence type="ECO:0000256" key="1">
    <source>
        <dbReference type="ARBA" id="ARBA00006129"/>
    </source>
</evidence>
<proteinExistence type="inferred from homology"/>
<dbReference type="EMBL" id="JAJEWP010000001">
    <property type="protein sequence ID" value="MCC2615136.1"/>
    <property type="molecule type" value="Genomic_DNA"/>
</dbReference>
<feature type="domain" description="Carbamoyltransferase C-terminal" evidence="3">
    <location>
        <begin position="400"/>
        <end position="592"/>
    </location>
</feature>
<protein>
    <recommendedName>
        <fullName evidence="6">Decarbamoylnovobiocin carbamoyltransferase</fullName>
    </recommendedName>
</protein>
<keyword evidence="5" id="KW-1185">Reference proteome</keyword>
<accession>A0ABS8G7D2</accession>
<feature type="domain" description="Carbamoyltransferase" evidence="2">
    <location>
        <begin position="2"/>
        <end position="342"/>
    </location>
</feature>
<dbReference type="InterPro" id="IPR003696">
    <property type="entry name" value="Carbtransf_dom"/>
</dbReference>
<reference evidence="4 5" key="1">
    <citation type="submission" date="2021-10" db="EMBL/GenBank/DDBJ databases">
        <title>Draft genome of Aestuariibacter halophilus JC2043.</title>
        <authorList>
            <person name="Emsley S.A."/>
            <person name="Pfannmuller K.M."/>
            <person name="Ushijima B."/>
            <person name="Saw J.H."/>
            <person name="Videau P."/>
        </authorList>
    </citation>
    <scope>NUCLEOTIDE SEQUENCE [LARGE SCALE GENOMIC DNA]</scope>
    <source>
        <strain evidence="4 5">JC2043</strain>
    </source>
</reference>
<evidence type="ECO:0000259" key="3">
    <source>
        <dbReference type="Pfam" id="PF16861"/>
    </source>
</evidence>
<comment type="caution">
    <text evidence="4">The sequence shown here is derived from an EMBL/GenBank/DDBJ whole genome shotgun (WGS) entry which is preliminary data.</text>
</comment>
<dbReference type="InterPro" id="IPR051338">
    <property type="entry name" value="NodU/CmcH_Carbamoyltrnsfr"/>
</dbReference>
<evidence type="ECO:0000259" key="2">
    <source>
        <dbReference type="Pfam" id="PF02543"/>
    </source>
</evidence>
<dbReference type="Proteomes" id="UP001520878">
    <property type="component" value="Unassembled WGS sequence"/>
</dbReference>
<evidence type="ECO:0000313" key="4">
    <source>
        <dbReference type="EMBL" id="MCC2615136.1"/>
    </source>
</evidence>
<dbReference type="Pfam" id="PF16861">
    <property type="entry name" value="Carbam_trans_C"/>
    <property type="match status" value="1"/>
</dbReference>
<sequence>MRVLGLSAFYHDSAAALIENGKILAAVQEERFTRKKFDAALPVSAIQYCLDSAGISVADVDAVVFYDNPALTLDRVIQNRITSGSCSNETFVHSINAMTSHRLWVEKRLRHSFGKLGKADTLYYCDHHMSHAASAFYASAFNTAAIITLDGVGEWATTSLGTGSGNSVTLQKKINYPDSLGLMYSAFTAYCGFKVNSGEYKLMGLASYGRPIYAEKIKQHIITLNPDGSFRINLDYFSYHQTSTMYNDKFVELFGAPPRDPDDEVDLFYADIAASVQAVTEEAVLSIAAWWQAQTGEENLVMAGGVALNCVANGKLLKSGVFKNIWIQPAAGDAGGALGAALAGYYGFLDQPRETSGQDVQQGSLLGPQYCTKDIQHYLDEKGATYQIIDQASTLFDLIARALDEGKVVGHFAGRMEYGPRALGNRSIIGDARRADTQSRMNLKIKFRESFRPFAPSVLLEDVNHYFDLNSPSPYMLLVADVNEDRQLPFDLAAQKASAKNIIDIVNLPRSDIPAITHVDYSARIQTVDPRENARYHDIISAFKARTGYGVIVNTSFNVRGEPIVCSPADAFECFMQTDIDLLVLENVVIDKTSVGLTPIKGGAKDGDDLVVSNAQLQVSPAVNKLLKTIELIPAMTNAKSADRSDSSYVNYDITTSNETGIYPLDLSTPASLERMLFKLWMKNGNMDLAAKADEIARDIFACADELNAKSEASSIETTVPAFTYTF</sequence>
<dbReference type="PANTHER" id="PTHR34847">
    <property type="entry name" value="NODULATION PROTEIN U"/>
    <property type="match status" value="1"/>
</dbReference>
<dbReference type="Pfam" id="PF02543">
    <property type="entry name" value="Carbam_trans_N"/>
    <property type="match status" value="1"/>
</dbReference>
<name>A0ABS8G7D2_9ALTE</name>